<organism evidence="2 3">
    <name type="scientific">Massariosphaeria phaeospora</name>
    <dbReference type="NCBI Taxonomy" id="100035"/>
    <lineage>
        <taxon>Eukaryota</taxon>
        <taxon>Fungi</taxon>
        <taxon>Dikarya</taxon>
        <taxon>Ascomycota</taxon>
        <taxon>Pezizomycotina</taxon>
        <taxon>Dothideomycetes</taxon>
        <taxon>Pleosporomycetidae</taxon>
        <taxon>Pleosporales</taxon>
        <taxon>Pleosporales incertae sedis</taxon>
        <taxon>Massariosphaeria</taxon>
    </lineage>
</organism>
<name>A0A7C8MK92_9PLEO</name>
<keyword evidence="3" id="KW-1185">Reference proteome</keyword>
<proteinExistence type="predicted"/>
<evidence type="ECO:0000313" key="2">
    <source>
        <dbReference type="EMBL" id="KAF2871364.1"/>
    </source>
</evidence>
<evidence type="ECO:0000256" key="1">
    <source>
        <dbReference type="SAM" id="MobiDB-lite"/>
    </source>
</evidence>
<feature type="region of interest" description="Disordered" evidence="1">
    <location>
        <begin position="333"/>
        <end position="382"/>
    </location>
</feature>
<protein>
    <submittedName>
        <fullName evidence="2">Uncharacterized protein</fullName>
    </submittedName>
</protein>
<dbReference type="Proteomes" id="UP000481861">
    <property type="component" value="Unassembled WGS sequence"/>
</dbReference>
<comment type="caution">
    <text evidence="2">The sequence shown here is derived from an EMBL/GenBank/DDBJ whole genome shotgun (WGS) entry which is preliminary data.</text>
</comment>
<dbReference type="OrthoDB" id="3801063at2759"/>
<feature type="region of interest" description="Disordered" evidence="1">
    <location>
        <begin position="270"/>
        <end position="306"/>
    </location>
</feature>
<accession>A0A7C8MK92</accession>
<reference evidence="2 3" key="1">
    <citation type="submission" date="2020-01" db="EMBL/GenBank/DDBJ databases">
        <authorList>
            <consortium name="DOE Joint Genome Institute"/>
            <person name="Haridas S."/>
            <person name="Albert R."/>
            <person name="Binder M."/>
            <person name="Bloem J."/>
            <person name="Labutti K."/>
            <person name="Salamov A."/>
            <person name="Andreopoulos B."/>
            <person name="Baker S.E."/>
            <person name="Barry K."/>
            <person name="Bills G."/>
            <person name="Bluhm B.H."/>
            <person name="Cannon C."/>
            <person name="Castanera R."/>
            <person name="Culley D.E."/>
            <person name="Daum C."/>
            <person name="Ezra D."/>
            <person name="Gonzalez J.B."/>
            <person name="Henrissat B."/>
            <person name="Kuo A."/>
            <person name="Liang C."/>
            <person name="Lipzen A."/>
            <person name="Lutzoni F."/>
            <person name="Magnuson J."/>
            <person name="Mondo S."/>
            <person name="Nolan M."/>
            <person name="Ohm R."/>
            <person name="Pangilinan J."/>
            <person name="Park H.-J.H."/>
            <person name="Ramirez L."/>
            <person name="Alfaro M."/>
            <person name="Sun H."/>
            <person name="Tritt A."/>
            <person name="Yoshinaga Y."/>
            <person name="Zwiers L.-H.L."/>
            <person name="Turgeon B.G."/>
            <person name="Goodwin S.B."/>
            <person name="Spatafora J.W."/>
            <person name="Crous P.W."/>
            <person name="Grigoriev I.V."/>
        </authorList>
    </citation>
    <scope>NUCLEOTIDE SEQUENCE [LARGE SCALE GENOMIC DNA]</scope>
    <source>
        <strain evidence="2 3">CBS 611.86</strain>
    </source>
</reference>
<dbReference type="EMBL" id="JAADJZ010000011">
    <property type="protein sequence ID" value="KAF2871364.1"/>
    <property type="molecule type" value="Genomic_DNA"/>
</dbReference>
<feature type="compositionally biased region" description="Basic and acidic residues" evidence="1">
    <location>
        <begin position="341"/>
        <end position="350"/>
    </location>
</feature>
<sequence>MSLPAQQPHQHQFTDGGVPQLFFGNHKEWRSWRYKISMRPQIVPGTDPTIDEVVAAREMFITELVKAMYNFAGMYDGLDSPAVVYFTLGGAQGIDGRFIEAACRALFDIVLDRCYNGFRGPHQDNECLRPAHGCDSDREGNCLTRMWNVIGALRASKALCQEIIYDDYKCILLANAPLGRFNFLVRFQEDVNNWMQSDFPPTQVVPQGGAEGVQNAAFDSKNNGGPAQSEIPSVTLNLVGSSSGVYPGESDQHSKHPQLAEIFSIPRALPNDSSLSHNSVDPGPDFGLKQGSDNYPPPTNTSNQANFYTLGAPSELFLSTPYVIPALNTRPGGGVTNFPQDKQDVSKDLPHTPSESGNHLSKEHELTPSTQTTVGKDEEKQPQLSNLGLGIALWPESASPGSLLNTSSNTMTVVPMSVAGMPVMSEMSDTKQDSDMVDVE</sequence>
<dbReference type="AlphaFoldDB" id="A0A7C8MK92"/>
<evidence type="ECO:0000313" key="3">
    <source>
        <dbReference type="Proteomes" id="UP000481861"/>
    </source>
</evidence>
<gene>
    <name evidence="2" type="ORF">BDV95DRAFT_618789</name>
</gene>